<evidence type="ECO:0000256" key="3">
    <source>
        <dbReference type="ARBA" id="ARBA00022989"/>
    </source>
</evidence>
<evidence type="ECO:0000259" key="8">
    <source>
        <dbReference type="Pfam" id="PF11970"/>
    </source>
</evidence>
<proteinExistence type="predicted"/>
<dbReference type="AlphaFoldDB" id="A0A1Q2ZV11"/>
<comment type="subcellular location">
    <subcellularLocation>
        <location evidence="1">Membrane</location>
        <topology evidence="1">Multi-pass membrane protein</topology>
    </subcellularLocation>
</comment>
<organism evidence="9 10">
    <name type="scientific">Zygosaccharomyces rouxii</name>
    <dbReference type="NCBI Taxonomy" id="4956"/>
    <lineage>
        <taxon>Eukaryota</taxon>
        <taxon>Fungi</taxon>
        <taxon>Dikarya</taxon>
        <taxon>Ascomycota</taxon>
        <taxon>Saccharomycotina</taxon>
        <taxon>Saccharomycetes</taxon>
        <taxon>Saccharomycetales</taxon>
        <taxon>Saccharomycetaceae</taxon>
        <taxon>Zygosaccharomyces</taxon>
    </lineage>
</organism>
<evidence type="ECO:0000259" key="7">
    <source>
        <dbReference type="Pfam" id="PF11710"/>
    </source>
</evidence>
<evidence type="ECO:0000256" key="1">
    <source>
        <dbReference type="ARBA" id="ARBA00004141"/>
    </source>
</evidence>
<feature type="transmembrane region" description="Helical" evidence="6">
    <location>
        <begin position="181"/>
        <end position="202"/>
    </location>
</feature>
<dbReference type="GO" id="GO:0005886">
    <property type="term" value="C:plasma membrane"/>
    <property type="evidence" value="ECO:0007669"/>
    <property type="project" value="TreeGrafter"/>
</dbReference>
<dbReference type="GO" id="GO:0004930">
    <property type="term" value="F:G protein-coupled receptor activity"/>
    <property type="evidence" value="ECO:0007669"/>
    <property type="project" value="TreeGrafter"/>
</dbReference>
<feature type="region of interest" description="Disordered" evidence="5">
    <location>
        <begin position="710"/>
        <end position="736"/>
    </location>
</feature>
<feature type="transmembrane region" description="Helical" evidence="6">
    <location>
        <begin position="262"/>
        <end position="280"/>
    </location>
</feature>
<protein>
    <recommendedName>
        <fullName evidence="11">G protein-coupled receptor GPR1</fullName>
    </recommendedName>
</protein>
<dbReference type="Pfam" id="PF11970">
    <property type="entry name" value="GPR_Gpa2_C"/>
    <property type="match status" value="1"/>
</dbReference>
<feature type="transmembrane region" description="Helical" evidence="6">
    <location>
        <begin position="139"/>
        <end position="160"/>
    </location>
</feature>
<feature type="transmembrane region" description="Helical" evidence="6">
    <location>
        <begin position="96"/>
        <end position="119"/>
    </location>
</feature>
<name>A0A1Q2ZV11_ZYGRO</name>
<keyword evidence="3 6" id="KW-1133">Transmembrane helix</keyword>
<dbReference type="SUPFAM" id="SSF81321">
    <property type="entry name" value="Family A G protein-coupled receptor-like"/>
    <property type="match status" value="1"/>
</dbReference>
<dbReference type="Proteomes" id="UP000187013">
    <property type="component" value="Unassembled WGS sequence"/>
</dbReference>
<dbReference type="InterPro" id="IPR023041">
    <property type="entry name" value="Glucose_rcpt_Git3-like_N"/>
</dbReference>
<keyword evidence="2 6" id="KW-0812">Transmembrane</keyword>
<dbReference type="eggNOG" id="ENOG502QU8E">
    <property type="taxonomic scope" value="Eukaryota"/>
</dbReference>
<dbReference type="Pfam" id="PF11710">
    <property type="entry name" value="Git3"/>
    <property type="match status" value="1"/>
</dbReference>
<dbReference type="Gene3D" id="1.20.1070.10">
    <property type="entry name" value="Rhodopsin 7-helix transmembrane proteins"/>
    <property type="match status" value="1"/>
</dbReference>
<evidence type="ECO:0000256" key="4">
    <source>
        <dbReference type="ARBA" id="ARBA00023136"/>
    </source>
</evidence>
<dbReference type="InterPro" id="IPR022596">
    <property type="entry name" value="GPR1/2/3_C"/>
</dbReference>
<comment type="caution">
    <text evidence="9">The sequence shown here is derived from an EMBL/GenBank/DDBJ whole genome shotgun (WGS) entry which is preliminary data.</text>
</comment>
<evidence type="ECO:0000313" key="9">
    <source>
        <dbReference type="EMBL" id="GAV47204.1"/>
    </source>
</evidence>
<keyword evidence="4 6" id="KW-0472">Membrane</keyword>
<gene>
    <name evidence="9" type="ORF">ZYGR_0H00450</name>
</gene>
<evidence type="ECO:0008006" key="11">
    <source>
        <dbReference type="Google" id="ProtNLM"/>
    </source>
</evidence>
<evidence type="ECO:0000256" key="2">
    <source>
        <dbReference type="ARBA" id="ARBA00022692"/>
    </source>
</evidence>
<feature type="region of interest" description="Disordered" evidence="5">
    <location>
        <begin position="851"/>
        <end position="884"/>
    </location>
</feature>
<feature type="domain" description="G protein-coupled receptor GPR1/2/3 C-terminal" evidence="8">
    <location>
        <begin position="538"/>
        <end position="613"/>
    </location>
</feature>
<evidence type="ECO:0000256" key="5">
    <source>
        <dbReference type="SAM" id="MobiDB-lite"/>
    </source>
</evidence>
<reference evidence="9 10" key="1">
    <citation type="submission" date="2016-08" db="EMBL/GenBank/DDBJ databases">
        <title>Draft genome sequence of allopolyploid Zygosaccharomyces rouxii.</title>
        <authorList>
            <person name="Watanabe J."/>
            <person name="Uehara K."/>
            <person name="Mogi Y."/>
            <person name="Tsukioka Y."/>
        </authorList>
    </citation>
    <scope>NUCLEOTIDE SEQUENCE [LARGE SCALE GENOMIC DNA]</scope>
    <source>
        <strain evidence="9 10">NBRC 110957</strain>
    </source>
</reference>
<feature type="transmembrane region" description="Helical" evidence="6">
    <location>
        <begin position="584"/>
        <end position="606"/>
    </location>
</feature>
<dbReference type="PANTHER" id="PTHR23112">
    <property type="entry name" value="G PROTEIN-COUPLED RECEPTOR 157-RELATED"/>
    <property type="match status" value="1"/>
</dbReference>
<feature type="compositionally biased region" description="Polar residues" evidence="5">
    <location>
        <begin position="710"/>
        <end position="720"/>
    </location>
</feature>
<dbReference type="PANTHER" id="PTHR23112:SF37">
    <property type="entry name" value="G PROTEIN-COUPLED RECEPTOR GPR1"/>
    <property type="match status" value="1"/>
</dbReference>
<feature type="region of interest" description="Disordered" evidence="5">
    <location>
        <begin position="454"/>
        <end position="522"/>
    </location>
</feature>
<sequence length="927" mass="105915">MSNLVKELSHTTRPPLPTNNPHDLPLPHQLLHHNTTAANQVLGLPGMFSTFNAGQLKRLRTVAITSSALSLAFGVVAVFCLINIDKRRKVFRHDLLFFLIVCGFIKALVLMIYPMVILIRDSVYFNPYFFNILGWFTAYTVEGSDLAIFFFAVHFGLLIFRPSRKWRNRRTGNLEGGLYRMRALIWPLTGSIPLLLASLAFVDFTIIDEKKLLEETTLVLYNQRYESKNYARIGGYKPYSAWCYLPPYPLWYKLVLSWGPRYFLIIFILTLYAAIYAFVVKESRKIKRELGDFRRNNDGDEDRGRKKSVKSRSLRFSRFFTKPIAALMRAIKSFCISTDDISEQERDVSGAGTQEHGMSLSFFNGMNEANGRGGHDHNKHTGNNDGYHNDNNNTNTNNHNYNQNNIIGAGLGNDSGRVTRQMMGNPHQLHIDSVIQEGCENLDEEEGNSQVSEDLFGALSNPSGLHNENEAPPSPEEDDHRLKPSNSKMGVSPIHSIFRPLGGKKNHPEKSNAHTDQKKERVNDVQADFQRHTYAEMKRRRLQIQRNVKLIFVYPFSYIAIWIFPLVVDITQYRYEITHGPIVWLAYIATIVQPLNCFVDTIVFLFRERPWKYSWREVETKELMDAYMLKGELNESDIAELCSSELGRRGWYFRGRLERKDCWRHQPARWKRIAWYLYRFFKGTFKKDYDFKDNCNDENYWNQYYSANTKSRSGTTQKHPSLQKERQFSFPSDSTTLSDAAAQHNNVNKRLSVPNESEYTKVPLFWKAIHFLPMLRAIDLDEVNRQIRLKSKDDDFVIPGLQAVLGASHDNDNKNNIDTRRASVADGGTGIFKPGYSLSATRSEDIGGLPTRWEPSAENPHINTNASATDGEGRSRNGTSVPTAVNMDFSDVVGEGPHGPASKKLSLATVTQDDAIDMLAFLKGPTT</sequence>
<feature type="domain" description="Glucose receptor Git3-like N-terminal" evidence="7">
    <location>
        <begin position="57"/>
        <end position="285"/>
    </location>
</feature>
<feature type="transmembrane region" description="Helical" evidence="6">
    <location>
        <begin position="62"/>
        <end position="84"/>
    </location>
</feature>
<accession>A0A1Q2ZV11</accession>
<feature type="compositionally biased region" description="Basic and acidic residues" evidence="5">
    <location>
        <begin position="506"/>
        <end position="522"/>
    </location>
</feature>
<dbReference type="GO" id="GO:0007189">
    <property type="term" value="P:adenylate cyclase-activating G protein-coupled receptor signaling pathway"/>
    <property type="evidence" value="ECO:0007669"/>
    <property type="project" value="TreeGrafter"/>
</dbReference>
<dbReference type="EMBL" id="BDGX01000008">
    <property type="protein sequence ID" value="GAV47204.1"/>
    <property type="molecule type" value="Genomic_DNA"/>
</dbReference>
<evidence type="ECO:0000256" key="6">
    <source>
        <dbReference type="SAM" id="Phobius"/>
    </source>
</evidence>
<dbReference type="OrthoDB" id="5368598at2759"/>
<feature type="region of interest" description="Disordered" evidence="5">
    <location>
        <begin position="1"/>
        <end position="20"/>
    </location>
</feature>
<feature type="transmembrane region" description="Helical" evidence="6">
    <location>
        <begin position="547"/>
        <end position="564"/>
    </location>
</feature>
<evidence type="ECO:0000313" key="10">
    <source>
        <dbReference type="Proteomes" id="UP000187013"/>
    </source>
</evidence>